<reference evidence="2" key="1">
    <citation type="journal article" date="2020" name="mSystems">
        <title>Genome- and Community-Level Interaction Insights into Carbon Utilization and Element Cycling Functions of Hydrothermarchaeota in Hydrothermal Sediment.</title>
        <authorList>
            <person name="Zhou Z."/>
            <person name="Liu Y."/>
            <person name="Xu W."/>
            <person name="Pan J."/>
            <person name="Luo Z.H."/>
            <person name="Li M."/>
        </authorList>
    </citation>
    <scope>NUCLEOTIDE SEQUENCE [LARGE SCALE GENOMIC DNA]</scope>
    <source>
        <strain evidence="2">SpSt-374</strain>
    </source>
</reference>
<gene>
    <name evidence="2" type="ORF">ENR15_18810</name>
</gene>
<sequence>MTSQPHLTPDATEHDRLTAALAETITNYLQSSLQHPAISVSAAINQQVLEITLTPGNTAVSPTTLITSVRDLCKTLQLNFIKTLRIYWQEKAGEAPSRREEFSLTEAQGNAASSTTETEAAGNNPWQMLGKLSASVAAATSNAGKAVSDTAMAIGGNLTAATSNAGKAVSDTAMNIGGNLTAATSHVGKAVSDTAMTIGGNLTAATSHAGKAVSDTAMNIGGTLGAAAGSAGDFLSQVTDLALNSPILSRAMDSVDLVNAETALKKLIEQYPTETPRQIAHRLMVEKSIYSGGIGLATSILPGVALATLALDMVAVATLQAEMVYQIAGAYGMDLMAPNRKREVLAIFGIGMGGVHAIELGARLWRTAPMVGGAIGASANAAMTYALGHAACSFYEQQDGQMWGQENLAAAQEESEKYLEAALNQEAIAAEILVRLILVAHPHKSGEEVAAELASLNFTAASMAAIAAHSDSQAPLDTLLQQLDADFALPVLVNCLKIAQIHGSTPETTIVVASLVRKFNIDLTQLPGSV</sequence>
<dbReference type="EMBL" id="DSPX01000194">
    <property type="protein sequence ID" value="HGG02631.1"/>
    <property type="molecule type" value="Genomic_DNA"/>
</dbReference>
<comment type="caution">
    <text evidence="2">The sequence shown here is derived from an EMBL/GenBank/DDBJ whole genome shotgun (WGS) entry which is preliminary data.</text>
</comment>
<feature type="region of interest" description="Disordered" evidence="1">
    <location>
        <begin position="95"/>
        <end position="122"/>
    </location>
</feature>
<organism evidence="2">
    <name type="scientific">Planktothricoides sp. SpSt-374</name>
    <dbReference type="NCBI Taxonomy" id="2282167"/>
    <lineage>
        <taxon>Bacteria</taxon>
        <taxon>Bacillati</taxon>
        <taxon>Cyanobacteriota</taxon>
        <taxon>Cyanophyceae</taxon>
        <taxon>Oscillatoriophycideae</taxon>
        <taxon>Oscillatoriales</taxon>
        <taxon>Oscillatoriaceae</taxon>
        <taxon>Planktothricoides</taxon>
    </lineage>
</organism>
<name>A0A7C3VSD1_9CYAN</name>
<protein>
    <submittedName>
        <fullName evidence="2">DUF697 domain-containing protein</fullName>
    </submittedName>
</protein>
<proteinExistence type="predicted"/>
<evidence type="ECO:0000313" key="2">
    <source>
        <dbReference type="EMBL" id="HGG02631.1"/>
    </source>
</evidence>
<feature type="compositionally biased region" description="Low complexity" evidence="1">
    <location>
        <begin position="111"/>
        <end position="121"/>
    </location>
</feature>
<dbReference type="AlphaFoldDB" id="A0A7C3VSD1"/>
<accession>A0A7C3VSD1</accession>
<evidence type="ECO:0000256" key="1">
    <source>
        <dbReference type="SAM" id="MobiDB-lite"/>
    </source>
</evidence>